<comment type="function">
    <text evidence="15">May play the central regulatory role in sporulation. It may be an element of the effector pathway responsible for the activation of sporulation genes in response to nutritional stress. Spo0A may act in concert with spo0H (a sigma factor) to control the expression of some genes that are critical to the sporulation process.</text>
</comment>
<evidence type="ECO:0000256" key="14">
    <source>
        <dbReference type="ARBA" id="ARBA00023136"/>
    </source>
</evidence>
<dbReference type="PANTHER" id="PTHR45339">
    <property type="entry name" value="HYBRID SIGNAL TRANSDUCTION HISTIDINE KINASE J"/>
    <property type="match status" value="1"/>
</dbReference>
<feature type="domain" description="Histidine kinase" evidence="20">
    <location>
        <begin position="441"/>
        <end position="663"/>
    </location>
</feature>
<dbReference type="GO" id="GO:0005524">
    <property type="term" value="F:ATP binding"/>
    <property type="evidence" value="ECO:0007669"/>
    <property type="project" value="UniProtKB-KW"/>
</dbReference>
<dbReference type="PROSITE" id="PS50109">
    <property type="entry name" value="HIS_KIN"/>
    <property type="match status" value="1"/>
</dbReference>
<keyword evidence="12 19" id="KW-1133">Transmembrane helix</keyword>
<dbReference type="EC" id="2.7.13.3" evidence="4"/>
<dbReference type="Proteomes" id="UP000182584">
    <property type="component" value="Unassembled WGS sequence"/>
</dbReference>
<evidence type="ECO:0000256" key="16">
    <source>
        <dbReference type="ARBA" id="ARBA00074306"/>
    </source>
</evidence>
<evidence type="ECO:0000256" key="6">
    <source>
        <dbReference type="ARBA" id="ARBA00022475"/>
    </source>
</evidence>
<dbReference type="eggNOG" id="COG0784">
    <property type="taxonomic scope" value="Bacteria"/>
</dbReference>
<evidence type="ECO:0000259" key="21">
    <source>
        <dbReference type="PROSITE" id="PS50110"/>
    </source>
</evidence>
<evidence type="ECO:0000256" key="8">
    <source>
        <dbReference type="ARBA" id="ARBA00022692"/>
    </source>
</evidence>
<dbReference type="Pfam" id="PF00512">
    <property type="entry name" value="HisKA"/>
    <property type="match status" value="1"/>
</dbReference>
<organism evidence="23 24">
    <name type="scientific">Butyrivibrio fibrisolvens</name>
    <dbReference type="NCBI Taxonomy" id="831"/>
    <lineage>
        <taxon>Bacteria</taxon>
        <taxon>Bacillati</taxon>
        <taxon>Bacillota</taxon>
        <taxon>Clostridia</taxon>
        <taxon>Lachnospirales</taxon>
        <taxon>Lachnospiraceae</taxon>
        <taxon>Butyrivibrio</taxon>
    </lineage>
</organism>
<keyword evidence="10 23" id="KW-0418">Kinase</keyword>
<evidence type="ECO:0000313" key="24">
    <source>
        <dbReference type="Proteomes" id="UP000182584"/>
    </source>
</evidence>
<dbReference type="Gene3D" id="1.10.287.130">
    <property type="match status" value="1"/>
</dbReference>
<proteinExistence type="inferred from homology"/>
<dbReference type="InterPro" id="IPR003661">
    <property type="entry name" value="HisK_dim/P_dom"/>
</dbReference>
<dbReference type="SUPFAM" id="SSF52172">
    <property type="entry name" value="CheY-like"/>
    <property type="match status" value="1"/>
</dbReference>
<evidence type="ECO:0000256" key="11">
    <source>
        <dbReference type="ARBA" id="ARBA00022840"/>
    </source>
</evidence>
<evidence type="ECO:0000256" key="7">
    <source>
        <dbReference type="ARBA" id="ARBA00022553"/>
    </source>
</evidence>
<dbReference type="RefSeq" id="WP_074758063.1">
    <property type="nucleotide sequence ID" value="NZ_FOGJ01000026.1"/>
</dbReference>
<feature type="modified residue" description="Phosphohistidine" evidence="17">
    <location>
        <position position="922"/>
    </location>
</feature>
<evidence type="ECO:0000259" key="20">
    <source>
        <dbReference type="PROSITE" id="PS50109"/>
    </source>
</evidence>
<dbReference type="CDD" id="cd17546">
    <property type="entry name" value="REC_hyHK_CKI1_RcsC-like"/>
    <property type="match status" value="1"/>
</dbReference>
<evidence type="ECO:0000256" key="3">
    <source>
        <dbReference type="ARBA" id="ARBA00006402"/>
    </source>
</evidence>
<dbReference type="PROSITE" id="PS50110">
    <property type="entry name" value="RESPONSE_REGULATORY"/>
    <property type="match status" value="1"/>
</dbReference>
<dbReference type="EMBL" id="FOGJ01000026">
    <property type="protein sequence ID" value="SES27748.1"/>
    <property type="molecule type" value="Genomic_DNA"/>
</dbReference>
<dbReference type="CDD" id="cd00082">
    <property type="entry name" value="HisKA"/>
    <property type="match status" value="1"/>
</dbReference>
<dbReference type="Gene3D" id="3.40.50.2300">
    <property type="match status" value="1"/>
</dbReference>
<reference evidence="23 24" key="1">
    <citation type="submission" date="2016-10" db="EMBL/GenBank/DDBJ databases">
        <authorList>
            <person name="de Groot N.N."/>
        </authorList>
    </citation>
    <scope>NUCLEOTIDE SEQUENCE [LARGE SCALE GENOMIC DNA]</scope>
    <source>
        <strain evidence="23 24">AR40</strain>
    </source>
</reference>
<keyword evidence="6" id="KW-1003">Cell membrane</keyword>
<keyword evidence="11" id="KW-0067">ATP-binding</keyword>
<feature type="domain" description="HPt" evidence="22">
    <location>
        <begin position="883"/>
        <end position="980"/>
    </location>
</feature>
<dbReference type="OrthoDB" id="9813048at2"/>
<dbReference type="SUPFAM" id="SSF47226">
    <property type="entry name" value="Histidine-containing phosphotransfer domain, HPT domain"/>
    <property type="match status" value="1"/>
</dbReference>
<dbReference type="InterPro" id="IPR001789">
    <property type="entry name" value="Sig_transdc_resp-reg_receiver"/>
</dbReference>
<dbReference type="InterPro" id="IPR005467">
    <property type="entry name" value="His_kinase_dom"/>
</dbReference>
<evidence type="ECO:0000256" key="19">
    <source>
        <dbReference type="SAM" id="Phobius"/>
    </source>
</evidence>
<dbReference type="GO" id="GO:0000155">
    <property type="term" value="F:phosphorelay sensor kinase activity"/>
    <property type="evidence" value="ECO:0007669"/>
    <property type="project" value="InterPro"/>
</dbReference>
<evidence type="ECO:0000256" key="9">
    <source>
        <dbReference type="ARBA" id="ARBA00022741"/>
    </source>
</evidence>
<evidence type="ECO:0000256" key="12">
    <source>
        <dbReference type="ARBA" id="ARBA00022989"/>
    </source>
</evidence>
<sequence length="1059" mass="119795">MSNRRLLIFDIIGTIDKQKILKHFISFICYICATIISICFVDSGIPIDLGKVTFEITFKDIPLILLTGLHGYFWGILLVYTIFIYKAISDTRYLYMMFIFTATVFAIGYMSSHRWFLKRTVALIGALITAFNLGPLWWFLVCRIRNIQLLRPMSETYALYMIGALPEALISFALLHQIFKYLPDFLKSKIPYGVYYTNKDYQTIQKSTISTHLTTLIALDCIIFSFGAAFASAFLIPSIEPDVIVPSEKAGAVSGILDVLDMSSDRAGYNNDDINNAELYDNGATFNLSNVLEPTSYNTFVYNRNGIAYNIRLIMFIMNIAIPTGIFTNYFSQKRIAAPIVRLTKATSDFVDDSYDNEVTGSEIRSDIKGEYDHNIVEKVNAIHELNIDTGNEVEGLYHSIEKTTEYLVNYVNSMRQEQKLKEDLRVATQANVAKNSFLSNMSHELRTPINVILGMDEMILREYDNDENLTLYALSIQSSGRTLLSLVNDILDFSKIEAGKMEIIPVEYDIGSMIVDLYNMISIRAQEKHLDFIIHVDPNIPNTLYGDDIRIKQCIVNILTNAVKYTNEGSVTLYIDYEEADTENITLKIRIKDTGIGMKEEEMSRLYTPFERMDEIKNRTVEGTGLGISIVQNLLKMMDSHIEVNSQYGVGSEFYFAIKQRVISNEPVGDIAQSFKKNVSSHKKYHTAFHAPDAKILVVDDTAMNLTVIVGLLKDTQITVDTASSGAQCLEMAQKSPYDIIFIDHRMPEMDGVETLHRLRNMGERNLSINAPCIALTANAIAGAREEYLEAGFSDYLSKPVDTLKLEKMLIDYLPAKYVHMFGTPEYAADIQDMKKAPVKASDENDAEYIIINGRKYPLKDLKSLGASAGIDIEVAIQNCGSPDILLKVIKDFYSSIKDKGKLIEEYAKAKDYENYTIQVHSLKSSSRLIGALKLSKDAEYLEKCGDEKNESEIVAKTPQLLALFYGYKDKLSPILNEENSDNPDNNELPLISDKELKEYKDGIRELVEAFDFDSADAAINELYENYQIPEDSKELLEKIRIMLQAVNRDGILKILQK</sequence>
<feature type="transmembrane region" description="Helical" evidence="19">
    <location>
        <begin position="92"/>
        <end position="110"/>
    </location>
</feature>
<comment type="subcellular location">
    <subcellularLocation>
        <location evidence="2">Cell membrane</location>
        <topology evidence="2">Multi-pass membrane protein</topology>
    </subcellularLocation>
</comment>
<feature type="transmembrane region" description="Helical" evidence="19">
    <location>
        <begin position="20"/>
        <end position="41"/>
    </location>
</feature>
<feature type="transmembrane region" description="Helical" evidence="19">
    <location>
        <begin position="122"/>
        <end position="145"/>
    </location>
</feature>
<evidence type="ECO:0000256" key="17">
    <source>
        <dbReference type="PROSITE-ProRule" id="PRU00110"/>
    </source>
</evidence>
<feature type="transmembrane region" description="Helical" evidence="19">
    <location>
        <begin position="61"/>
        <end position="85"/>
    </location>
</feature>
<keyword evidence="9" id="KW-0547">Nucleotide-binding</keyword>
<comment type="similarity">
    <text evidence="3">In the N-terminal section; belongs to the phytochrome family.</text>
</comment>
<dbReference type="FunFam" id="3.30.565.10:FF:000010">
    <property type="entry name" value="Sensor histidine kinase RcsC"/>
    <property type="match status" value="1"/>
</dbReference>
<evidence type="ECO:0000256" key="10">
    <source>
        <dbReference type="ARBA" id="ARBA00022777"/>
    </source>
</evidence>
<evidence type="ECO:0000256" key="5">
    <source>
        <dbReference type="ARBA" id="ARBA00018672"/>
    </source>
</evidence>
<dbReference type="InterPro" id="IPR003594">
    <property type="entry name" value="HATPase_dom"/>
</dbReference>
<evidence type="ECO:0000256" key="13">
    <source>
        <dbReference type="ARBA" id="ARBA00023012"/>
    </source>
</evidence>
<keyword evidence="10 23" id="KW-0808">Transferase</keyword>
<dbReference type="Pfam" id="PF00072">
    <property type="entry name" value="Response_reg"/>
    <property type="match status" value="1"/>
</dbReference>
<dbReference type="SMART" id="SM00388">
    <property type="entry name" value="HisKA"/>
    <property type="match status" value="1"/>
</dbReference>
<dbReference type="PROSITE" id="PS50894">
    <property type="entry name" value="HPT"/>
    <property type="match status" value="1"/>
</dbReference>
<gene>
    <name evidence="23" type="ORF">SAMN04487884_12656</name>
</gene>
<keyword evidence="8 19" id="KW-0812">Transmembrane</keyword>
<dbReference type="SUPFAM" id="SSF55874">
    <property type="entry name" value="ATPase domain of HSP90 chaperone/DNA topoisomerase II/histidine kinase"/>
    <property type="match status" value="1"/>
</dbReference>
<dbReference type="Pfam" id="PF02518">
    <property type="entry name" value="HATPase_c"/>
    <property type="match status" value="1"/>
</dbReference>
<keyword evidence="14 19" id="KW-0472">Membrane</keyword>
<dbReference type="InterPro" id="IPR036641">
    <property type="entry name" value="HPT_dom_sf"/>
</dbReference>
<dbReference type="SMART" id="SM00448">
    <property type="entry name" value="REC"/>
    <property type="match status" value="1"/>
</dbReference>
<dbReference type="Gene3D" id="1.20.120.160">
    <property type="entry name" value="HPT domain"/>
    <property type="match status" value="1"/>
</dbReference>
<feature type="modified residue" description="4-aspartylphosphate" evidence="18">
    <location>
        <position position="745"/>
    </location>
</feature>
<feature type="transmembrane region" description="Helical" evidence="19">
    <location>
        <begin position="216"/>
        <end position="236"/>
    </location>
</feature>
<evidence type="ECO:0000313" key="23">
    <source>
        <dbReference type="EMBL" id="SES27748.1"/>
    </source>
</evidence>
<dbReference type="Gene3D" id="3.30.565.10">
    <property type="entry name" value="Histidine kinase-like ATPase, C-terminal domain"/>
    <property type="match status" value="1"/>
</dbReference>
<evidence type="ECO:0000256" key="1">
    <source>
        <dbReference type="ARBA" id="ARBA00000085"/>
    </source>
</evidence>
<name>A0A1H9W1N7_BUTFI</name>
<evidence type="ECO:0000256" key="2">
    <source>
        <dbReference type="ARBA" id="ARBA00004651"/>
    </source>
</evidence>
<evidence type="ECO:0000256" key="4">
    <source>
        <dbReference type="ARBA" id="ARBA00012438"/>
    </source>
</evidence>
<dbReference type="SMART" id="SM00387">
    <property type="entry name" value="HATPase_c"/>
    <property type="match status" value="1"/>
</dbReference>
<keyword evidence="13" id="KW-0902">Two-component regulatory system</keyword>
<comment type="catalytic activity">
    <reaction evidence="1">
        <text>ATP + protein L-histidine = ADP + protein N-phospho-L-histidine.</text>
        <dbReference type="EC" id="2.7.13.3"/>
    </reaction>
</comment>
<feature type="transmembrane region" description="Helical" evidence="19">
    <location>
        <begin position="157"/>
        <end position="179"/>
    </location>
</feature>
<dbReference type="InterPro" id="IPR011006">
    <property type="entry name" value="CheY-like_superfamily"/>
</dbReference>
<dbReference type="AlphaFoldDB" id="A0A1H9W1N7"/>
<dbReference type="PRINTS" id="PR00344">
    <property type="entry name" value="BCTRLSENSOR"/>
</dbReference>
<evidence type="ECO:0000259" key="22">
    <source>
        <dbReference type="PROSITE" id="PS50894"/>
    </source>
</evidence>
<dbReference type="InterPro" id="IPR008207">
    <property type="entry name" value="Sig_transdc_His_kin_Hpt_dom"/>
</dbReference>
<evidence type="ECO:0000256" key="15">
    <source>
        <dbReference type="ARBA" id="ARBA00024867"/>
    </source>
</evidence>
<evidence type="ECO:0000256" key="18">
    <source>
        <dbReference type="PROSITE-ProRule" id="PRU00169"/>
    </source>
</evidence>
<dbReference type="eggNOG" id="COG2205">
    <property type="taxonomic scope" value="Bacteria"/>
</dbReference>
<dbReference type="SUPFAM" id="SSF47384">
    <property type="entry name" value="Homodimeric domain of signal transducing histidine kinase"/>
    <property type="match status" value="1"/>
</dbReference>
<dbReference type="PANTHER" id="PTHR45339:SF1">
    <property type="entry name" value="HYBRID SIGNAL TRANSDUCTION HISTIDINE KINASE J"/>
    <property type="match status" value="1"/>
</dbReference>
<protein>
    <recommendedName>
        <fullName evidence="16">Circadian input-output histidine kinase CikA</fullName>
        <ecNumber evidence="4">2.7.13.3</ecNumber>
    </recommendedName>
    <alternativeName>
        <fullName evidence="5">Stage 0 sporulation protein A homolog</fullName>
    </alternativeName>
</protein>
<accession>A0A1H9W1N7</accession>
<dbReference type="GO" id="GO:0005886">
    <property type="term" value="C:plasma membrane"/>
    <property type="evidence" value="ECO:0007669"/>
    <property type="project" value="UniProtKB-SubCell"/>
</dbReference>
<feature type="domain" description="Response regulatory" evidence="21">
    <location>
        <begin position="696"/>
        <end position="815"/>
    </location>
</feature>
<dbReference type="InterPro" id="IPR036890">
    <property type="entry name" value="HATPase_C_sf"/>
</dbReference>
<dbReference type="InterPro" id="IPR036097">
    <property type="entry name" value="HisK_dim/P_sf"/>
</dbReference>
<keyword evidence="7 18" id="KW-0597">Phosphoprotein</keyword>
<dbReference type="InterPro" id="IPR004358">
    <property type="entry name" value="Sig_transdc_His_kin-like_C"/>
</dbReference>
<feature type="transmembrane region" description="Helical" evidence="19">
    <location>
        <begin position="313"/>
        <end position="332"/>
    </location>
</feature>